<dbReference type="PROSITE" id="PS00221">
    <property type="entry name" value="MIP"/>
    <property type="match status" value="1"/>
</dbReference>
<dbReference type="OrthoDB" id="9807293at2"/>
<dbReference type="InterPro" id="IPR034294">
    <property type="entry name" value="Aquaporin_transptr"/>
</dbReference>
<feature type="transmembrane region" description="Helical" evidence="9">
    <location>
        <begin position="41"/>
        <end position="61"/>
    </location>
</feature>
<keyword evidence="7 9" id="KW-0472">Membrane</keyword>
<comment type="subcellular location">
    <subcellularLocation>
        <location evidence="1">Cell membrane</location>
        <topology evidence="1">Multi-pass membrane protein</topology>
    </subcellularLocation>
</comment>
<protein>
    <submittedName>
        <fullName evidence="10">Aquaporin Z</fullName>
    </submittedName>
</protein>
<dbReference type="GO" id="GO:0005886">
    <property type="term" value="C:plasma membrane"/>
    <property type="evidence" value="ECO:0007669"/>
    <property type="project" value="UniProtKB-SubCell"/>
</dbReference>
<evidence type="ECO:0000256" key="1">
    <source>
        <dbReference type="ARBA" id="ARBA00004651"/>
    </source>
</evidence>
<dbReference type="Gene3D" id="1.20.1080.10">
    <property type="entry name" value="Glycerol uptake facilitator protein"/>
    <property type="match status" value="1"/>
</dbReference>
<name>A0A1H6CEX7_9SPHI</name>
<evidence type="ECO:0000256" key="8">
    <source>
        <dbReference type="RuleBase" id="RU000477"/>
    </source>
</evidence>
<dbReference type="Pfam" id="PF00230">
    <property type="entry name" value="MIP"/>
    <property type="match status" value="1"/>
</dbReference>
<dbReference type="PRINTS" id="PR00783">
    <property type="entry name" value="MINTRINSICP"/>
</dbReference>
<dbReference type="RefSeq" id="WP_103907731.1">
    <property type="nucleotide sequence ID" value="NZ_CP049246.1"/>
</dbReference>
<feature type="transmembrane region" description="Helical" evidence="9">
    <location>
        <begin position="170"/>
        <end position="189"/>
    </location>
</feature>
<evidence type="ECO:0000256" key="9">
    <source>
        <dbReference type="SAM" id="Phobius"/>
    </source>
</evidence>
<accession>A0A1H6CEX7</accession>
<keyword evidence="3 8" id="KW-0813">Transport</keyword>
<sequence length="241" mass="24576">METKITSKFIAELIGTFGLVLFGCGAAAIAGGDTLVGTSGLGLLGISLAFGLSVVVFAYAIGSVSGCHINPAVTIGVLVSGRITFRDALVYIAAQFIGAILGAFVLKTILMGQLAGFQQGEWAFGSNGWGAGYQSEYGMVTAFITEAILTAIFLFVILGTTSKIGNGTMAGLAIGLTLVLIHMVAIPITGTSVNPARSLGPAIFAGGNAIAQVWLFLVAPIVGAVIGAILWRMVYADPKTA</sequence>
<feature type="transmembrane region" description="Helical" evidence="9">
    <location>
        <begin position="9"/>
        <end position="29"/>
    </location>
</feature>
<dbReference type="SUPFAM" id="SSF81338">
    <property type="entry name" value="Aquaporin-like"/>
    <property type="match status" value="1"/>
</dbReference>
<evidence type="ECO:0000256" key="6">
    <source>
        <dbReference type="ARBA" id="ARBA00022989"/>
    </source>
</evidence>
<dbReference type="InterPro" id="IPR023271">
    <property type="entry name" value="Aquaporin-like"/>
</dbReference>
<evidence type="ECO:0000256" key="4">
    <source>
        <dbReference type="ARBA" id="ARBA00022475"/>
    </source>
</evidence>
<keyword evidence="11" id="KW-1185">Reference proteome</keyword>
<dbReference type="InterPro" id="IPR022357">
    <property type="entry name" value="MIP_CS"/>
</dbReference>
<dbReference type="AlphaFoldDB" id="A0A1H6CEX7"/>
<evidence type="ECO:0000313" key="11">
    <source>
        <dbReference type="Proteomes" id="UP000236731"/>
    </source>
</evidence>
<comment type="similarity">
    <text evidence="2 8">Belongs to the MIP/aquaporin (TC 1.A.8) family.</text>
</comment>
<evidence type="ECO:0000256" key="2">
    <source>
        <dbReference type="ARBA" id="ARBA00006175"/>
    </source>
</evidence>
<feature type="transmembrane region" description="Helical" evidence="9">
    <location>
        <begin position="137"/>
        <end position="158"/>
    </location>
</feature>
<dbReference type="Proteomes" id="UP000236731">
    <property type="component" value="Unassembled WGS sequence"/>
</dbReference>
<gene>
    <name evidence="10" type="ORF">SAMN05421877_11526</name>
</gene>
<dbReference type="PANTHER" id="PTHR19139">
    <property type="entry name" value="AQUAPORIN TRANSPORTER"/>
    <property type="match status" value="1"/>
</dbReference>
<proteinExistence type="inferred from homology"/>
<keyword evidence="5 8" id="KW-0812">Transmembrane</keyword>
<organism evidence="10 11">
    <name type="scientific">Sphingobacterium lactis</name>
    <dbReference type="NCBI Taxonomy" id="797291"/>
    <lineage>
        <taxon>Bacteria</taxon>
        <taxon>Pseudomonadati</taxon>
        <taxon>Bacteroidota</taxon>
        <taxon>Sphingobacteriia</taxon>
        <taxon>Sphingobacteriales</taxon>
        <taxon>Sphingobacteriaceae</taxon>
        <taxon>Sphingobacterium</taxon>
    </lineage>
</organism>
<keyword evidence="6 9" id="KW-1133">Transmembrane helix</keyword>
<dbReference type="InterPro" id="IPR000425">
    <property type="entry name" value="MIP"/>
</dbReference>
<evidence type="ECO:0000313" key="10">
    <source>
        <dbReference type="EMBL" id="SEG71514.1"/>
    </source>
</evidence>
<keyword evidence="4" id="KW-1003">Cell membrane</keyword>
<dbReference type="PANTHER" id="PTHR19139:SF199">
    <property type="entry name" value="MIP17260P"/>
    <property type="match status" value="1"/>
</dbReference>
<reference evidence="11" key="1">
    <citation type="submission" date="2016-10" db="EMBL/GenBank/DDBJ databases">
        <authorList>
            <person name="Varghese N."/>
            <person name="Submissions S."/>
        </authorList>
    </citation>
    <scope>NUCLEOTIDE SEQUENCE [LARGE SCALE GENOMIC DNA]</scope>
    <source>
        <strain evidence="11">DSM 22361</strain>
    </source>
</reference>
<dbReference type="NCBIfam" id="TIGR00861">
    <property type="entry name" value="MIP"/>
    <property type="match status" value="1"/>
</dbReference>
<dbReference type="GO" id="GO:0015250">
    <property type="term" value="F:water channel activity"/>
    <property type="evidence" value="ECO:0007669"/>
    <property type="project" value="TreeGrafter"/>
</dbReference>
<feature type="transmembrane region" description="Helical" evidence="9">
    <location>
        <begin position="88"/>
        <end position="117"/>
    </location>
</feature>
<evidence type="ECO:0000256" key="7">
    <source>
        <dbReference type="ARBA" id="ARBA00023136"/>
    </source>
</evidence>
<dbReference type="EMBL" id="FNUT01000015">
    <property type="protein sequence ID" value="SEG71514.1"/>
    <property type="molecule type" value="Genomic_DNA"/>
</dbReference>
<evidence type="ECO:0000256" key="3">
    <source>
        <dbReference type="ARBA" id="ARBA00022448"/>
    </source>
</evidence>
<evidence type="ECO:0000256" key="5">
    <source>
        <dbReference type="ARBA" id="ARBA00022692"/>
    </source>
</evidence>
<feature type="transmembrane region" description="Helical" evidence="9">
    <location>
        <begin position="209"/>
        <end position="231"/>
    </location>
</feature>
<dbReference type="PROSITE" id="PS51257">
    <property type="entry name" value="PROKAR_LIPOPROTEIN"/>
    <property type="match status" value="1"/>
</dbReference>